<gene>
    <name evidence="1" type="ORF">SAMN02745119_03214</name>
</gene>
<dbReference type="Proteomes" id="UP000190102">
    <property type="component" value="Unassembled WGS sequence"/>
</dbReference>
<protein>
    <submittedName>
        <fullName evidence="1">Uncharacterized protein</fullName>
    </submittedName>
</protein>
<accession>A0A1T4S319</accession>
<evidence type="ECO:0000313" key="1">
    <source>
        <dbReference type="EMBL" id="SKA22625.1"/>
    </source>
</evidence>
<dbReference type="STRING" id="115783.SAMN02745119_03214"/>
<sequence length="71" mass="7889">MSDNNKIEEVIQNIHHDYVKEVAKLEFFSKAFYEMAMGQASLAVPGIDGCALAFQQSVQALQDINDRLASV</sequence>
<proteinExistence type="predicted"/>
<reference evidence="2" key="1">
    <citation type="submission" date="2017-02" db="EMBL/GenBank/DDBJ databases">
        <authorList>
            <person name="Varghese N."/>
            <person name="Submissions S."/>
        </authorList>
    </citation>
    <scope>NUCLEOTIDE SEQUENCE [LARGE SCALE GENOMIC DNA]</scope>
    <source>
        <strain evidence="2">ATCC BAA-34</strain>
    </source>
</reference>
<name>A0A1T4S319_9BACT</name>
<dbReference type="EMBL" id="FUWR01000029">
    <property type="protein sequence ID" value="SKA22625.1"/>
    <property type="molecule type" value="Genomic_DNA"/>
</dbReference>
<evidence type="ECO:0000313" key="2">
    <source>
        <dbReference type="Proteomes" id="UP000190102"/>
    </source>
</evidence>
<dbReference type="AlphaFoldDB" id="A0A1T4S319"/>
<keyword evidence="2" id="KW-1185">Reference proteome</keyword>
<organism evidence="1 2">
    <name type="scientific">Trichlorobacter thiogenes</name>
    <dbReference type="NCBI Taxonomy" id="115783"/>
    <lineage>
        <taxon>Bacteria</taxon>
        <taxon>Pseudomonadati</taxon>
        <taxon>Thermodesulfobacteriota</taxon>
        <taxon>Desulfuromonadia</taxon>
        <taxon>Geobacterales</taxon>
        <taxon>Geobacteraceae</taxon>
        <taxon>Trichlorobacter</taxon>
    </lineage>
</organism>
<dbReference type="RefSeq" id="WP_139366811.1">
    <property type="nucleotide sequence ID" value="NZ_FUWR01000029.1"/>
</dbReference>